<dbReference type="SUPFAM" id="SSF54001">
    <property type="entry name" value="Cysteine proteinases"/>
    <property type="match status" value="1"/>
</dbReference>
<dbReference type="VEuPathDB" id="VectorBase:ASIS006088"/>
<dbReference type="Pfam" id="PF02338">
    <property type="entry name" value="OTU"/>
    <property type="match status" value="1"/>
</dbReference>
<dbReference type="EnsemblMetazoa" id="ASIC016681-RA">
    <property type="protein sequence ID" value="ASIC016681-PA"/>
    <property type="gene ID" value="ASIC016681"/>
</dbReference>
<dbReference type="GO" id="GO:0004843">
    <property type="term" value="F:cysteine-type deubiquitinase activity"/>
    <property type="evidence" value="ECO:0007669"/>
    <property type="project" value="TreeGrafter"/>
</dbReference>
<dbReference type="VEuPathDB" id="VectorBase:ASIC016681"/>
<name>A0A084WEN8_ANOSI</name>
<evidence type="ECO:0000256" key="2">
    <source>
        <dbReference type="SAM" id="MobiDB-lite"/>
    </source>
</evidence>
<feature type="compositionally biased region" description="Basic and acidic residues" evidence="2">
    <location>
        <begin position="7"/>
        <end position="25"/>
    </location>
</feature>
<dbReference type="Gene3D" id="3.90.70.80">
    <property type="match status" value="1"/>
</dbReference>
<evidence type="ECO:0000313" key="6">
    <source>
        <dbReference type="Proteomes" id="UP000030765"/>
    </source>
</evidence>
<reference evidence="4 6" key="1">
    <citation type="journal article" date="2014" name="BMC Genomics">
        <title>Genome sequence of Anopheles sinensis provides insight into genetics basis of mosquito competence for malaria parasites.</title>
        <authorList>
            <person name="Zhou D."/>
            <person name="Zhang D."/>
            <person name="Ding G."/>
            <person name="Shi L."/>
            <person name="Hou Q."/>
            <person name="Ye Y."/>
            <person name="Xu Y."/>
            <person name="Zhou H."/>
            <person name="Xiong C."/>
            <person name="Li S."/>
            <person name="Yu J."/>
            <person name="Hong S."/>
            <person name="Yu X."/>
            <person name="Zou P."/>
            <person name="Chen C."/>
            <person name="Chang X."/>
            <person name="Wang W."/>
            <person name="Lv Y."/>
            <person name="Sun Y."/>
            <person name="Ma L."/>
            <person name="Shen B."/>
            <person name="Zhu C."/>
        </authorList>
    </citation>
    <scope>NUCLEOTIDE SEQUENCE [LARGE SCALE GENOMIC DNA]</scope>
</reference>
<dbReference type="GO" id="GO:0016579">
    <property type="term" value="P:protein deubiquitination"/>
    <property type="evidence" value="ECO:0007669"/>
    <property type="project" value="TreeGrafter"/>
</dbReference>
<keyword evidence="1" id="KW-0378">Hydrolase</keyword>
<dbReference type="CDD" id="cd22761">
    <property type="entry name" value="OTU_OTUD6"/>
    <property type="match status" value="1"/>
</dbReference>
<dbReference type="InterPro" id="IPR038765">
    <property type="entry name" value="Papain-like_cys_pep_sf"/>
</dbReference>
<gene>
    <name evidence="4" type="ORF">ZHAS_00016681</name>
</gene>
<sequence>MSDTLPETDREEMMARHRKEKKELQSKIQSMKKMKVDKKKKKELQDEIASLEADIEKRHAEEMNRLNISESAEEPKSSEEDHPAENGECNTSEKAEPRASKAQRRREKKAQDDREREAQIKQEEEVLSKSSPRVIENNRINEILSKRGLKSHVVAADGDCLYNAIGHQLTLQGIGAYATPELRTMAADYIEANRDTMICYMSHPDTGDMLSPEEFDKYCHQVRATKSWGGELEIKALSSSLKCPIEIIQAVGPSTVHGEEESKDRKLILTYHRHMYRLGEHYNSTQPLPTRPDENED</sequence>
<dbReference type="PROSITE" id="PS50802">
    <property type="entry name" value="OTU"/>
    <property type="match status" value="1"/>
</dbReference>
<dbReference type="InterPro" id="IPR003323">
    <property type="entry name" value="OTU_dom"/>
</dbReference>
<feature type="compositionally biased region" description="Basic residues" evidence="2">
    <location>
        <begin position="30"/>
        <end position="42"/>
    </location>
</feature>
<dbReference type="OMA" id="YELGAHY"/>
<dbReference type="AlphaFoldDB" id="A0A084WEN8"/>
<evidence type="ECO:0000313" key="5">
    <source>
        <dbReference type="EnsemblMetazoa" id="ASIC016681-PA"/>
    </source>
</evidence>
<evidence type="ECO:0000259" key="3">
    <source>
        <dbReference type="PROSITE" id="PS50802"/>
    </source>
</evidence>
<dbReference type="Proteomes" id="UP000030765">
    <property type="component" value="Unassembled WGS sequence"/>
</dbReference>
<evidence type="ECO:0000313" key="4">
    <source>
        <dbReference type="EMBL" id="KFB48682.1"/>
    </source>
</evidence>
<organism evidence="4">
    <name type="scientific">Anopheles sinensis</name>
    <name type="common">Mosquito</name>
    <dbReference type="NCBI Taxonomy" id="74873"/>
    <lineage>
        <taxon>Eukaryota</taxon>
        <taxon>Metazoa</taxon>
        <taxon>Ecdysozoa</taxon>
        <taxon>Arthropoda</taxon>
        <taxon>Hexapoda</taxon>
        <taxon>Insecta</taxon>
        <taxon>Pterygota</taxon>
        <taxon>Neoptera</taxon>
        <taxon>Endopterygota</taxon>
        <taxon>Diptera</taxon>
        <taxon>Nematocera</taxon>
        <taxon>Culicoidea</taxon>
        <taxon>Culicidae</taxon>
        <taxon>Anophelinae</taxon>
        <taxon>Anopheles</taxon>
    </lineage>
</organism>
<dbReference type="PANTHER" id="PTHR12419:SF10">
    <property type="entry name" value="DEUBIQUITINASE OTUD6B"/>
    <property type="match status" value="1"/>
</dbReference>
<dbReference type="PANTHER" id="PTHR12419">
    <property type="entry name" value="OTU DOMAIN CONTAINING PROTEIN"/>
    <property type="match status" value="1"/>
</dbReference>
<dbReference type="EMBL" id="KE525341">
    <property type="protein sequence ID" value="KFB48682.1"/>
    <property type="molecule type" value="Genomic_DNA"/>
</dbReference>
<protein>
    <submittedName>
        <fullName evidence="4">AGAP006160-PA-like protein</fullName>
    </submittedName>
    <submittedName>
        <fullName evidence="5">OTU domain-containing protein</fullName>
    </submittedName>
</protein>
<feature type="domain" description="OTU" evidence="3">
    <location>
        <begin position="149"/>
        <end position="288"/>
    </location>
</feature>
<dbReference type="EMBL" id="ATLV01023241">
    <property type="status" value="NOT_ANNOTATED_CDS"/>
    <property type="molecule type" value="Genomic_DNA"/>
</dbReference>
<reference evidence="5" key="2">
    <citation type="submission" date="2020-05" db="UniProtKB">
        <authorList>
            <consortium name="EnsemblMetazoa"/>
        </authorList>
    </citation>
    <scope>IDENTIFICATION</scope>
</reference>
<evidence type="ECO:0000256" key="1">
    <source>
        <dbReference type="ARBA" id="ARBA00022801"/>
    </source>
</evidence>
<dbReference type="STRING" id="74873.A0A084WEN8"/>
<keyword evidence="6" id="KW-1185">Reference proteome</keyword>
<dbReference type="InterPro" id="IPR049772">
    <property type="entry name" value="OTU_OTUD6"/>
</dbReference>
<feature type="compositionally biased region" description="Basic and acidic residues" evidence="2">
    <location>
        <begin position="73"/>
        <end position="99"/>
    </location>
</feature>
<dbReference type="OrthoDB" id="415023at2759"/>
<dbReference type="InterPro" id="IPR050704">
    <property type="entry name" value="Peptidase_C85-like"/>
</dbReference>
<feature type="region of interest" description="Disordered" evidence="2">
    <location>
        <begin position="1"/>
        <end position="44"/>
    </location>
</feature>
<feature type="compositionally biased region" description="Basic and acidic residues" evidence="2">
    <location>
        <begin position="109"/>
        <end position="127"/>
    </location>
</feature>
<accession>A0A084WEN8</accession>
<feature type="region of interest" description="Disordered" evidence="2">
    <location>
        <begin position="61"/>
        <end position="130"/>
    </location>
</feature>
<proteinExistence type="predicted"/>